<evidence type="ECO:0000256" key="2">
    <source>
        <dbReference type="ARBA" id="ARBA00012438"/>
    </source>
</evidence>
<evidence type="ECO:0000313" key="8">
    <source>
        <dbReference type="EMBL" id="QDA62146.1"/>
    </source>
</evidence>
<name>A0A5B8A674_9BACT</name>
<evidence type="ECO:0000256" key="3">
    <source>
        <dbReference type="ARBA" id="ARBA00022553"/>
    </source>
</evidence>
<dbReference type="Pfam" id="PF13424">
    <property type="entry name" value="TPR_12"/>
    <property type="match status" value="1"/>
</dbReference>
<dbReference type="InterPro" id="IPR005467">
    <property type="entry name" value="His_kinase_dom"/>
</dbReference>
<dbReference type="GO" id="GO:0000155">
    <property type="term" value="F:phosphorelay sensor kinase activity"/>
    <property type="evidence" value="ECO:0007669"/>
    <property type="project" value="InterPro"/>
</dbReference>
<dbReference type="SMART" id="SM00387">
    <property type="entry name" value="HATPase_c"/>
    <property type="match status" value="1"/>
</dbReference>
<dbReference type="SUPFAM" id="SSF47384">
    <property type="entry name" value="Homodimeric domain of signal transducing histidine kinase"/>
    <property type="match status" value="1"/>
</dbReference>
<evidence type="ECO:0000259" key="7">
    <source>
        <dbReference type="PROSITE" id="PS50109"/>
    </source>
</evidence>
<keyword evidence="3" id="KW-0597">Phosphoprotein</keyword>
<keyword evidence="9" id="KW-1185">Reference proteome</keyword>
<evidence type="ECO:0000256" key="5">
    <source>
        <dbReference type="SAM" id="Phobius"/>
    </source>
</evidence>
<dbReference type="InterPro" id="IPR036097">
    <property type="entry name" value="HisK_dim/P_sf"/>
</dbReference>
<dbReference type="Proteomes" id="UP000305398">
    <property type="component" value="Chromosome"/>
</dbReference>
<sequence>MKTLWLFCWLSFLTVQAGIGAQDPAAERLQAAVQANSQPDTARVNLLNKLAFALRANASKRSLAAYQEALSLARKLGYMEGEATALLGLGFYYRFRNEYGLGLTYTKQAQKLFQELGDELSQIACLYNLSYAVSGQGQFSQAMAYSLEGLHIATALHSQKWITLLNSQLGNTCLTVGEYGKAEQYLLHGLRLAQQAGDQDGIVHCLSGLGELYGRQRKWPEALRYQEQQLALAEQAGNQGWITIAQLAIAEVNERIGDYPKAFAGLFQCLKRLRKLDAVGSLPRAHLILARAYLHTDRPDSALIYGQKSLQASQSNGTKSVSRDASSVLAEANARLGRFAEAYRYHVLFMDYKDSLNSQDLLRRTAALQYTYELDKQQSQIRLLTRNEQLSRQRANQQRLLLFGSLAALTIVAGLSVLLWRNNQQKQRANALLSQQKEEMQAQRDQIHQALTELRATQAQLVQQEKMASLGELTAGIAHEMQNPLNFVTNFSEVSAELVAELRAAHANEAAPAQETDLWASLTQNLYKIKQHGQQASRIVRGMLEHARRPGGVRQPTNLNTVCIEYLRLAYHGWRAHGPACSVEVRTEWAPTLPPVPIVVAELGRVLLNILANAFYAVEQRKLQEGAGYEPWVRISTHWVGDQVLIKVRDNGVGIPESIQRKIFQPFFTTKPPGEGTGLGLSLSYDIVTQGYGGSLTVESQEGEYTEFTIALPLTVLDNAPLRYQAQPETTEGN</sequence>
<organism evidence="8 9">
    <name type="scientific">Hymenobacter jejuensis</name>
    <dbReference type="NCBI Taxonomy" id="2502781"/>
    <lineage>
        <taxon>Bacteria</taxon>
        <taxon>Pseudomonadati</taxon>
        <taxon>Bacteroidota</taxon>
        <taxon>Cytophagia</taxon>
        <taxon>Cytophagales</taxon>
        <taxon>Hymenobacteraceae</taxon>
        <taxon>Hymenobacter</taxon>
    </lineage>
</organism>
<dbReference type="InterPro" id="IPR011990">
    <property type="entry name" value="TPR-like_helical_dom_sf"/>
</dbReference>
<keyword evidence="4" id="KW-0175">Coiled coil</keyword>
<feature type="signal peptide" evidence="6">
    <location>
        <begin position="1"/>
        <end position="17"/>
    </location>
</feature>
<dbReference type="InterPro" id="IPR004358">
    <property type="entry name" value="Sig_transdc_His_kin-like_C"/>
</dbReference>
<dbReference type="OrthoDB" id="9806995at2"/>
<dbReference type="SUPFAM" id="SSF48452">
    <property type="entry name" value="TPR-like"/>
    <property type="match status" value="1"/>
</dbReference>
<dbReference type="PRINTS" id="PR00344">
    <property type="entry name" value="BCTRLSENSOR"/>
</dbReference>
<evidence type="ECO:0000313" key="9">
    <source>
        <dbReference type="Proteomes" id="UP000305398"/>
    </source>
</evidence>
<keyword evidence="5" id="KW-1133">Transmembrane helix</keyword>
<keyword evidence="6" id="KW-0732">Signal</keyword>
<feature type="transmembrane region" description="Helical" evidence="5">
    <location>
        <begin position="400"/>
        <end position="420"/>
    </location>
</feature>
<dbReference type="KEGG" id="hyj:FHG12_19480"/>
<dbReference type="EC" id="2.7.13.3" evidence="2"/>
<dbReference type="PANTHER" id="PTHR43065">
    <property type="entry name" value="SENSOR HISTIDINE KINASE"/>
    <property type="match status" value="1"/>
</dbReference>
<dbReference type="Gene3D" id="1.25.40.10">
    <property type="entry name" value="Tetratricopeptide repeat domain"/>
    <property type="match status" value="2"/>
</dbReference>
<keyword evidence="5" id="KW-0472">Membrane</keyword>
<evidence type="ECO:0000256" key="1">
    <source>
        <dbReference type="ARBA" id="ARBA00000085"/>
    </source>
</evidence>
<dbReference type="InterPro" id="IPR036890">
    <property type="entry name" value="HATPase_C_sf"/>
</dbReference>
<gene>
    <name evidence="8" type="ORF">FHG12_19480</name>
</gene>
<dbReference type="InterPro" id="IPR019734">
    <property type="entry name" value="TPR_rpt"/>
</dbReference>
<dbReference type="PANTHER" id="PTHR43065:SF42">
    <property type="entry name" value="TWO-COMPONENT SENSOR PPRA"/>
    <property type="match status" value="1"/>
</dbReference>
<dbReference type="Gene3D" id="3.30.565.10">
    <property type="entry name" value="Histidine kinase-like ATPase, C-terminal domain"/>
    <property type="match status" value="1"/>
</dbReference>
<dbReference type="Gene3D" id="1.10.287.130">
    <property type="match status" value="1"/>
</dbReference>
<keyword evidence="5" id="KW-0812">Transmembrane</keyword>
<dbReference type="EMBL" id="CP040896">
    <property type="protein sequence ID" value="QDA62146.1"/>
    <property type="molecule type" value="Genomic_DNA"/>
</dbReference>
<dbReference type="SMART" id="SM00388">
    <property type="entry name" value="HisKA"/>
    <property type="match status" value="1"/>
</dbReference>
<dbReference type="InterPro" id="IPR003594">
    <property type="entry name" value="HATPase_dom"/>
</dbReference>
<feature type="chain" id="PRO_5022846330" description="histidine kinase" evidence="6">
    <location>
        <begin position="18"/>
        <end position="734"/>
    </location>
</feature>
<feature type="coiled-coil region" evidence="4">
    <location>
        <begin position="423"/>
        <end position="467"/>
    </location>
</feature>
<dbReference type="AlphaFoldDB" id="A0A5B8A674"/>
<evidence type="ECO:0000256" key="6">
    <source>
        <dbReference type="SAM" id="SignalP"/>
    </source>
</evidence>
<dbReference type="Pfam" id="PF02518">
    <property type="entry name" value="HATPase_c"/>
    <property type="match status" value="1"/>
</dbReference>
<protein>
    <recommendedName>
        <fullName evidence="2">histidine kinase</fullName>
        <ecNumber evidence="2">2.7.13.3</ecNumber>
    </recommendedName>
</protein>
<feature type="domain" description="Histidine kinase" evidence="7">
    <location>
        <begin position="476"/>
        <end position="716"/>
    </location>
</feature>
<dbReference type="PROSITE" id="PS50109">
    <property type="entry name" value="HIS_KIN"/>
    <property type="match status" value="1"/>
</dbReference>
<accession>A0A5B8A674</accession>
<proteinExistence type="predicted"/>
<dbReference type="SMART" id="SM00028">
    <property type="entry name" value="TPR"/>
    <property type="match status" value="6"/>
</dbReference>
<dbReference type="InterPro" id="IPR003661">
    <property type="entry name" value="HisK_dim/P_dom"/>
</dbReference>
<reference evidence="8 9" key="1">
    <citation type="submission" date="2019-06" db="EMBL/GenBank/DDBJ databases">
        <authorList>
            <person name="Srinivasan S."/>
        </authorList>
    </citation>
    <scope>NUCLEOTIDE SEQUENCE [LARGE SCALE GENOMIC DNA]</scope>
    <source>
        <strain evidence="8 9">17J68-5</strain>
    </source>
</reference>
<comment type="catalytic activity">
    <reaction evidence="1">
        <text>ATP + protein L-histidine = ADP + protein N-phospho-L-histidine.</text>
        <dbReference type="EC" id="2.7.13.3"/>
    </reaction>
</comment>
<dbReference type="SUPFAM" id="SSF55874">
    <property type="entry name" value="ATPase domain of HSP90 chaperone/DNA topoisomerase II/histidine kinase"/>
    <property type="match status" value="1"/>
</dbReference>
<dbReference type="CDD" id="cd00082">
    <property type="entry name" value="HisKA"/>
    <property type="match status" value="1"/>
</dbReference>
<evidence type="ECO:0000256" key="4">
    <source>
        <dbReference type="SAM" id="Coils"/>
    </source>
</evidence>
<dbReference type="RefSeq" id="WP_139517377.1">
    <property type="nucleotide sequence ID" value="NZ_CP040896.1"/>
</dbReference>